<feature type="domain" description="Histidine kinase" evidence="5">
    <location>
        <begin position="303"/>
        <end position="523"/>
    </location>
</feature>
<dbReference type="Pfam" id="PF02518">
    <property type="entry name" value="HATPase_c"/>
    <property type="match status" value="1"/>
</dbReference>
<dbReference type="SMART" id="SM00387">
    <property type="entry name" value="HATPase_c"/>
    <property type="match status" value="1"/>
</dbReference>
<dbReference type="NCBIfam" id="TIGR00229">
    <property type="entry name" value="sensory_box"/>
    <property type="match status" value="1"/>
</dbReference>
<dbReference type="PROSITE" id="PS50109">
    <property type="entry name" value="HIS_KIN"/>
    <property type="match status" value="1"/>
</dbReference>
<evidence type="ECO:0000259" key="6">
    <source>
        <dbReference type="PROSITE" id="PS50110"/>
    </source>
</evidence>
<dbReference type="InterPro" id="IPR003661">
    <property type="entry name" value="HisK_dim/P_dom"/>
</dbReference>
<protein>
    <recommendedName>
        <fullName evidence="2">histidine kinase</fullName>
        <ecNumber evidence="2">2.7.13.3</ecNumber>
    </recommendedName>
</protein>
<dbReference type="SUPFAM" id="SSF52172">
    <property type="entry name" value="CheY-like"/>
    <property type="match status" value="1"/>
</dbReference>
<feature type="modified residue" description="4-aspartylphosphate" evidence="4">
    <location>
        <position position="592"/>
    </location>
</feature>
<dbReference type="InterPro" id="IPR036890">
    <property type="entry name" value="HATPase_C_sf"/>
</dbReference>
<dbReference type="InterPro" id="IPR011006">
    <property type="entry name" value="CheY-like_superfamily"/>
</dbReference>
<dbReference type="PRINTS" id="PR00344">
    <property type="entry name" value="BCTRLSENSOR"/>
</dbReference>
<comment type="catalytic activity">
    <reaction evidence="1">
        <text>ATP + protein L-histidine = ADP + protein N-phospho-L-histidine.</text>
        <dbReference type="EC" id="2.7.13.3"/>
    </reaction>
</comment>
<dbReference type="CDD" id="cd00130">
    <property type="entry name" value="PAS"/>
    <property type="match status" value="1"/>
</dbReference>
<comment type="caution">
    <text evidence="8">The sequence shown here is derived from an EMBL/GenBank/DDBJ whole genome shotgun (WGS) entry which is preliminary data.</text>
</comment>
<dbReference type="Gene3D" id="3.40.50.2300">
    <property type="match status" value="1"/>
</dbReference>
<dbReference type="InterPro" id="IPR013656">
    <property type="entry name" value="PAS_4"/>
</dbReference>
<dbReference type="InterPro" id="IPR035965">
    <property type="entry name" value="PAS-like_dom_sf"/>
</dbReference>
<dbReference type="InterPro" id="IPR036097">
    <property type="entry name" value="HisK_dim/P_sf"/>
</dbReference>
<accession>A0ABS7T5X6</accession>
<evidence type="ECO:0000256" key="4">
    <source>
        <dbReference type="PROSITE-ProRule" id="PRU00169"/>
    </source>
</evidence>
<dbReference type="SUPFAM" id="SSF55781">
    <property type="entry name" value="GAF domain-like"/>
    <property type="match status" value="1"/>
</dbReference>
<dbReference type="Pfam" id="PF00072">
    <property type="entry name" value="Response_reg"/>
    <property type="match status" value="1"/>
</dbReference>
<dbReference type="EC" id="2.7.13.3" evidence="2"/>
<dbReference type="EMBL" id="JAINZW010000002">
    <property type="protein sequence ID" value="MBZ4039281.1"/>
    <property type="molecule type" value="Genomic_DNA"/>
</dbReference>
<keyword evidence="3 4" id="KW-0597">Phosphoprotein</keyword>
<dbReference type="InterPro" id="IPR005467">
    <property type="entry name" value="His_kinase_dom"/>
</dbReference>
<dbReference type="InterPro" id="IPR004358">
    <property type="entry name" value="Sig_transdc_His_kin-like_C"/>
</dbReference>
<dbReference type="SMART" id="SM00091">
    <property type="entry name" value="PAS"/>
    <property type="match status" value="1"/>
</dbReference>
<dbReference type="RefSeq" id="WP_223675645.1">
    <property type="nucleotide sequence ID" value="NZ_JAINZW010000002.1"/>
</dbReference>
<evidence type="ECO:0000256" key="1">
    <source>
        <dbReference type="ARBA" id="ARBA00000085"/>
    </source>
</evidence>
<evidence type="ECO:0000256" key="2">
    <source>
        <dbReference type="ARBA" id="ARBA00012438"/>
    </source>
</evidence>
<dbReference type="PANTHER" id="PTHR43065">
    <property type="entry name" value="SENSOR HISTIDINE KINASE"/>
    <property type="match status" value="1"/>
</dbReference>
<dbReference type="InterPro" id="IPR001789">
    <property type="entry name" value="Sig_transdc_resp-reg_receiver"/>
</dbReference>
<dbReference type="PROSITE" id="PS50112">
    <property type="entry name" value="PAS"/>
    <property type="match status" value="1"/>
</dbReference>
<dbReference type="SMART" id="SM00388">
    <property type="entry name" value="HisKA"/>
    <property type="match status" value="1"/>
</dbReference>
<organism evidence="8 9">
    <name type="scientific">Novilysobacter selenitireducens</name>
    <dbReference type="NCBI Taxonomy" id="2872639"/>
    <lineage>
        <taxon>Bacteria</taxon>
        <taxon>Pseudomonadati</taxon>
        <taxon>Pseudomonadota</taxon>
        <taxon>Gammaproteobacteria</taxon>
        <taxon>Lysobacterales</taxon>
        <taxon>Lysobacteraceae</taxon>
        <taxon>Novilysobacter</taxon>
    </lineage>
</organism>
<name>A0ABS7T5X6_9GAMM</name>
<feature type="domain" description="PAS" evidence="7">
    <location>
        <begin position="4"/>
        <end position="68"/>
    </location>
</feature>
<evidence type="ECO:0000256" key="3">
    <source>
        <dbReference type="ARBA" id="ARBA00022553"/>
    </source>
</evidence>
<dbReference type="SUPFAM" id="SSF55785">
    <property type="entry name" value="PYP-like sensor domain (PAS domain)"/>
    <property type="match status" value="1"/>
</dbReference>
<dbReference type="SUPFAM" id="SSF47384">
    <property type="entry name" value="Homodimeric domain of signal transducing histidine kinase"/>
    <property type="match status" value="1"/>
</dbReference>
<dbReference type="InterPro" id="IPR003594">
    <property type="entry name" value="HATPase_dom"/>
</dbReference>
<reference evidence="8 9" key="1">
    <citation type="submission" date="2021-09" db="EMBL/GenBank/DDBJ databases">
        <title>Lysobacter sp. 13A isolated from the river sediment.</title>
        <authorList>
            <person name="Liu H."/>
            <person name="Li S."/>
            <person name="Mao S."/>
        </authorList>
    </citation>
    <scope>NUCLEOTIDE SEQUENCE [LARGE SCALE GENOMIC DNA]</scope>
    <source>
        <strain evidence="8 9">13A</strain>
    </source>
</reference>
<dbReference type="Proteomes" id="UP001430954">
    <property type="component" value="Unassembled WGS sequence"/>
</dbReference>
<dbReference type="Gene3D" id="3.30.565.10">
    <property type="entry name" value="Histidine kinase-like ATPase, C-terminal domain"/>
    <property type="match status" value="1"/>
</dbReference>
<sequence length="669" mass="70646">MDPHLFEAVPDALLIVDADGHIVRANTKAHAMFGHAPGTLEGQGVESLLPADLRQLHRGHRARYLEDPHVRPMGTSGQVLVGQRGDGTRFPVEIALSPLVHGGTPHVLASIRDITDTQRQRQALARAHYDAIAAQVGQLAIELTGPGLFDALASLLANALGAKGVAIALRPPGSEHMRIQAVAGHGWRIGGGEADGLVLPGSASASGSTPVVYAPGDCPSTLLVDTDPGWPGDACVVVVPLQATERVAGALLVAASADRVDADALHLLHSTGSLLSTLLRQRRAEEALAHAQRLDALGQLTGGIAHDFNNLLTVLSGSLQLLRPHVHTEDAADLIESAMRSVDRGSQLTRKLLAFARRQRLLPRAVDVGELLDDLQRMLARTLGERIVLQTSAPDGVPPIFVDPGQVEAALLNLVFNARDAMAMGGTIDIAASALDVPQEHADDDLPPGRYVRINVADTGLGMPPDTLARAMEPFFTTKDAGRGSGLGLSMVYGFARQSGGGLRIESTPGHGTRVSLYLPVARGEVELPTERATPVALSRGERVLVVEDDADVRRIAIAFLRSGGYDVRAVPDSETALAMLRAERFELLFSDVMLGPGMDGQAMALAAQDTHPRIAVLLATGYEAPLGEAPGPFELISKPYERDALLARVRALLDAAHPPNAGNAQDPL</sequence>
<dbReference type="Pfam" id="PF00512">
    <property type="entry name" value="HisKA"/>
    <property type="match status" value="1"/>
</dbReference>
<evidence type="ECO:0000313" key="8">
    <source>
        <dbReference type="EMBL" id="MBZ4039281.1"/>
    </source>
</evidence>
<gene>
    <name evidence="8" type="ORF">K6753_07015</name>
</gene>
<dbReference type="CDD" id="cd00082">
    <property type="entry name" value="HisKA"/>
    <property type="match status" value="1"/>
</dbReference>
<proteinExistence type="predicted"/>
<dbReference type="PANTHER" id="PTHR43065:SF42">
    <property type="entry name" value="TWO-COMPONENT SENSOR PPRA"/>
    <property type="match status" value="1"/>
</dbReference>
<evidence type="ECO:0000259" key="7">
    <source>
        <dbReference type="PROSITE" id="PS50112"/>
    </source>
</evidence>
<feature type="domain" description="Response regulatory" evidence="6">
    <location>
        <begin position="543"/>
        <end position="654"/>
    </location>
</feature>
<dbReference type="SUPFAM" id="SSF55874">
    <property type="entry name" value="ATPase domain of HSP90 chaperone/DNA topoisomerase II/histidine kinase"/>
    <property type="match status" value="1"/>
</dbReference>
<evidence type="ECO:0000313" key="9">
    <source>
        <dbReference type="Proteomes" id="UP001430954"/>
    </source>
</evidence>
<dbReference type="SMART" id="SM00448">
    <property type="entry name" value="REC"/>
    <property type="match status" value="1"/>
</dbReference>
<dbReference type="Pfam" id="PF08448">
    <property type="entry name" value="PAS_4"/>
    <property type="match status" value="1"/>
</dbReference>
<dbReference type="Gene3D" id="3.30.450.20">
    <property type="entry name" value="PAS domain"/>
    <property type="match status" value="1"/>
</dbReference>
<keyword evidence="9" id="KW-1185">Reference proteome</keyword>
<evidence type="ECO:0000259" key="5">
    <source>
        <dbReference type="PROSITE" id="PS50109"/>
    </source>
</evidence>
<dbReference type="Gene3D" id="1.10.287.130">
    <property type="match status" value="1"/>
</dbReference>
<dbReference type="InterPro" id="IPR000014">
    <property type="entry name" value="PAS"/>
</dbReference>
<dbReference type="PROSITE" id="PS50110">
    <property type="entry name" value="RESPONSE_REGULATORY"/>
    <property type="match status" value="1"/>
</dbReference>